<dbReference type="InterPro" id="IPR001279">
    <property type="entry name" value="Metallo-B-lactamas"/>
</dbReference>
<proteinExistence type="inferred from homology"/>
<dbReference type="RefSeq" id="WP_014968660.1">
    <property type="nucleotide sequence ID" value="NC_018664.1"/>
</dbReference>
<dbReference type="GO" id="GO:0016651">
    <property type="term" value="F:oxidoreductase activity, acting on NAD(P)H"/>
    <property type="evidence" value="ECO:0007669"/>
    <property type="project" value="UniProtKB-ARBA"/>
</dbReference>
<dbReference type="OrthoDB" id="9807946at2"/>
<keyword evidence="4" id="KW-1185">Reference proteome</keyword>
<evidence type="ECO:0000256" key="1">
    <source>
        <dbReference type="ARBA" id="ARBA00007121"/>
    </source>
</evidence>
<dbReference type="PANTHER" id="PTHR43717:SF1">
    <property type="entry name" value="ANAEROBIC NITRIC OXIDE REDUCTASE FLAVORUBREDOXIN"/>
    <property type="match status" value="1"/>
</dbReference>
<evidence type="ECO:0000259" key="2">
    <source>
        <dbReference type="PROSITE" id="PS50902"/>
    </source>
</evidence>
<dbReference type="AlphaFoldDB" id="K0B4N8"/>
<dbReference type="CDD" id="cd07709">
    <property type="entry name" value="flavodiiron_proteins_MBL-fold"/>
    <property type="match status" value="1"/>
</dbReference>
<dbReference type="Gene3D" id="3.40.50.360">
    <property type="match status" value="1"/>
</dbReference>
<dbReference type="PATRIC" id="fig|1128398.3.peg.2606"/>
<dbReference type="Pfam" id="PF00258">
    <property type="entry name" value="Flavodoxin_1"/>
    <property type="match status" value="1"/>
</dbReference>
<dbReference type="SUPFAM" id="SSF56281">
    <property type="entry name" value="Metallo-hydrolase/oxidoreductase"/>
    <property type="match status" value="1"/>
</dbReference>
<name>K0B4N8_GOTA9</name>
<dbReference type="Pfam" id="PF19583">
    <property type="entry name" value="ODP"/>
    <property type="match status" value="1"/>
</dbReference>
<dbReference type="Gene3D" id="3.60.15.10">
    <property type="entry name" value="Ribonuclease Z/Hydroxyacylglutathione hydrolase-like"/>
    <property type="match status" value="1"/>
</dbReference>
<sequence>MKKLKDNVYWVGTNDWEVRGFHGDELSTHKGTTYNAYLIKDDKNVLIDTVSEPLTEIFLERIKKVIDLGDIDYVVINHAEPDHSGALTTIMELCPNAKIVASVKGKESIQRHFHKNWDVQTVKTGDKINIGKRDLMFIEATMLHWPDTMFTYLTEANILFSNDAFGQHYASSELFNDKVDKAEVHQEALKYYANILTPFSKFVIKKIDEIKSLNLPLDIIAPSHGIIWRENPMQIVEKYYEWAKGESEDSVVIIYNSMYGATKKMAEYIGLGLEAAGVEHRIYKTSNTDLNDLLTQIFKSKGIICGSSTINNGSLVSLYPVLEEIRGLKYTGKVGAAFGSYGWSGESPKELQEALERAKVEIIQDSIKFKYMPNEEELEQCFEFGKSFGEKMLGK</sequence>
<evidence type="ECO:0000313" key="3">
    <source>
        <dbReference type="EMBL" id="AFS79526.1"/>
    </source>
</evidence>
<evidence type="ECO:0000313" key="4">
    <source>
        <dbReference type="Proteomes" id="UP000006094"/>
    </source>
</evidence>
<dbReference type="InterPro" id="IPR036866">
    <property type="entry name" value="RibonucZ/Hydroxyglut_hydro"/>
</dbReference>
<dbReference type="InterPro" id="IPR045761">
    <property type="entry name" value="ODP_dom"/>
</dbReference>
<dbReference type="EMBL" id="CP003326">
    <property type="protein sequence ID" value="AFS79526.1"/>
    <property type="molecule type" value="Genomic_DNA"/>
</dbReference>
<accession>K0B4N8</accession>
<dbReference type="HOGENOM" id="CLU_017490_0_0_9"/>
<dbReference type="SUPFAM" id="SSF52218">
    <property type="entry name" value="Flavoproteins"/>
    <property type="match status" value="1"/>
</dbReference>
<dbReference type="InterPro" id="IPR016440">
    <property type="entry name" value="Rubredoxin-O_OxRdtase"/>
</dbReference>
<reference evidence="3 4" key="1">
    <citation type="journal article" date="2012" name="PLoS ONE">
        <title>The purine-utilizing bacterium Clostridium acidurici 9a: a genome-guided metabolic reconsideration.</title>
        <authorList>
            <person name="Hartwich K."/>
            <person name="Poehlein A."/>
            <person name="Daniel R."/>
        </authorList>
    </citation>
    <scope>NUCLEOTIDE SEQUENCE [LARGE SCALE GENOMIC DNA]</scope>
    <source>
        <strain evidence="4">ATCC 7906 / DSM 604 / BCRC 14475 / CIP 104303 / KCTC 5404 / NCIMB 10678 / 9a</strain>
    </source>
</reference>
<dbReference type="eggNOG" id="COG0426">
    <property type="taxonomic scope" value="Bacteria"/>
</dbReference>
<dbReference type="InterPro" id="IPR001226">
    <property type="entry name" value="Flavodoxin_CS"/>
</dbReference>
<dbReference type="InterPro" id="IPR008254">
    <property type="entry name" value="Flavodoxin/NO_synth"/>
</dbReference>
<gene>
    <name evidence="3" type="primary">norV</name>
    <name evidence="3" type="ordered locus">Curi_c25310</name>
</gene>
<organism evidence="3 4">
    <name type="scientific">Gottschalkia acidurici (strain ATCC 7906 / DSM 604 / BCRC 14475 / CIP 104303 / KCTC 5404 / NCIMB 10678 / 9a)</name>
    <name type="common">Clostridium acidurici</name>
    <dbReference type="NCBI Taxonomy" id="1128398"/>
    <lineage>
        <taxon>Bacteria</taxon>
        <taxon>Bacillati</taxon>
        <taxon>Bacillota</taxon>
        <taxon>Tissierellia</taxon>
        <taxon>Tissierellales</taxon>
        <taxon>Gottschalkiaceae</taxon>
        <taxon>Gottschalkia</taxon>
    </lineage>
</organism>
<dbReference type="PIRSF" id="PIRSF005243">
    <property type="entry name" value="ROO"/>
    <property type="match status" value="1"/>
</dbReference>
<dbReference type="PROSITE" id="PS00201">
    <property type="entry name" value="FLAVODOXIN"/>
    <property type="match status" value="1"/>
</dbReference>
<dbReference type="PANTHER" id="PTHR43717">
    <property type="entry name" value="ANAEROBIC NITRIC OXIDE REDUCTASE FLAVORUBREDOXIN"/>
    <property type="match status" value="1"/>
</dbReference>
<dbReference type="SMART" id="SM00849">
    <property type="entry name" value="Lactamase_B"/>
    <property type="match status" value="1"/>
</dbReference>
<dbReference type="KEGG" id="cad:Curi_c25310"/>
<dbReference type="InterPro" id="IPR029039">
    <property type="entry name" value="Flavoprotein-like_sf"/>
</dbReference>
<dbReference type="Proteomes" id="UP000006094">
    <property type="component" value="Chromosome"/>
</dbReference>
<comment type="similarity">
    <text evidence="1">In the N-terminal section; belongs to the zinc metallo-hydrolase group 3 family.</text>
</comment>
<dbReference type="GO" id="GO:0009055">
    <property type="term" value="F:electron transfer activity"/>
    <property type="evidence" value="ECO:0007669"/>
    <property type="project" value="InterPro"/>
</dbReference>
<dbReference type="STRING" id="1128398.Curi_c25310"/>
<dbReference type="PROSITE" id="PS50902">
    <property type="entry name" value="FLAVODOXIN_LIKE"/>
    <property type="match status" value="1"/>
</dbReference>
<feature type="domain" description="Flavodoxin-like" evidence="2">
    <location>
        <begin position="251"/>
        <end position="389"/>
    </location>
</feature>
<dbReference type="GO" id="GO:0010181">
    <property type="term" value="F:FMN binding"/>
    <property type="evidence" value="ECO:0007669"/>
    <property type="project" value="InterPro"/>
</dbReference>
<protein>
    <submittedName>
        <fullName evidence="3">Anaerobic nitric oxide reductase flavorubredoxin NorV</fullName>
    </submittedName>
</protein>
<dbReference type="GO" id="GO:0046872">
    <property type="term" value="F:metal ion binding"/>
    <property type="evidence" value="ECO:0007669"/>
    <property type="project" value="InterPro"/>
</dbReference>